<comment type="caution">
    <text evidence="6">The sequence shown here is derived from an EMBL/GenBank/DDBJ whole genome shotgun (WGS) entry which is preliminary data.</text>
</comment>
<dbReference type="GO" id="GO:0003677">
    <property type="term" value="F:DNA binding"/>
    <property type="evidence" value="ECO:0007669"/>
    <property type="project" value="UniProtKB-KW"/>
</dbReference>
<dbReference type="Pfam" id="PF00126">
    <property type="entry name" value="HTH_1"/>
    <property type="match status" value="1"/>
</dbReference>
<organism evidence="6 7">
    <name type="scientific">Acinetobacter baumannii</name>
    <dbReference type="NCBI Taxonomy" id="470"/>
    <lineage>
        <taxon>Bacteria</taxon>
        <taxon>Pseudomonadati</taxon>
        <taxon>Pseudomonadota</taxon>
        <taxon>Gammaproteobacteria</taxon>
        <taxon>Moraxellales</taxon>
        <taxon>Moraxellaceae</taxon>
        <taxon>Acinetobacter</taxon>
        <taxon>Acinetobacter calcoaceticus/baumannii complex</taxon>
    </lineage>
</organism>
<reference evidence="6 7" key="1">
    <citation type="submission" date="2018-10" db="EMBL/GenBank/DDBJ databases">
        <title>GWAS and RNA-Seq identify cryptic mechanisms of antimicrobial resistance in Acinetobacter baumannii.</title>
        <authorList>
            <person name="Sahl J.W."/>
        </authorList>
    </citation>
    <scope>NUCLEOTIDE SEQUENCE [LARGE SCALE GENOMIC DNA]</scope>
    <source>
        <strain evidence="6 7">TG28175</strain>
    </source>
</reference>
<dbReference type="Gene3D" id="1.10.10.10">
    <property type="entry name" value="Winged helix-like DNA-binding domain superfamily/Winged helix DNA-binding domain"/>
    <property type="match status" value="1"/>
</dbReference>
<dbReference type="InterPro" id="IPR000847">
    <property type="entry name" value="LysR_HTH_N"/>
</dbReference>
<evidence type="ECO:0000256" key="2">
    <source>
        <dbReference type="ARBA" id="ARBA00023015"/>
    </source>
</evidence>
<evidence type="ECO:0000313" key="7">
    <source>
        <dbReference type="Proteomes" id="UP000280073"/>
    </source>
</evidence>
<dbReference type="EMBL" id="RFDI01000279">
    <property type="protein sequence ID" value="RSR60696.1"/>
    <property type="molecule type" value="Genomic_DNA"/>
</dbReference>
<dbReference type="FunFam" id="1.10.10.10:FF:000001">
    <property type="entry name" value="LysR family transcriptional regulator"/>
    <property type="match status" value="1"/>
</dbReference>
<dbReference type="PANTHER" id="PTHR30419:SF8">
    <property type="entry name" value="NITROGEN ASSIMILATION TRANSCRIPTIONAL ACTIVATOR-RELATED"/>
    <property type="match status" value="1"/>
</dbReference>
<proteinExistence type="inferred from homology"/>
<feature type="non-terminal residue" evidence="6">
    <location>
        <position position="88"/>
    </location>
</feature>
<keyword evidence="3" id="KW-0238">DNA-binding</keyword>
<dbReference type="AlphaFoldDB" id="A0A429MSV4"/>
<sequence length="88" mass="9841">MKSTIEELVAFITIVDTGSFVAAAEHLKQTPSGVSRSLTRLEAKLDVTLLERTTRKLKLTQEGQQFLIKARKILNELNAAEEELQKSD</sequence>
<protein>
    <submittedName>
        <fullName evidence="6">LysR family transcriptional regulator</fullName>
    </submittedName>
</protein>
<comment type="similarity">
    <text evidence="1">Belongs to the LysR transcriptional regulatory family.</text>
</comment>
<gene>
    <name evidence="6" type="ORF">EA686_06840</name>
</gene>
<evidence type="ECO:0000259" key="5">
    <source>
        <dbReference type="PROSITE" id="PS50931"/>
    </source>
</evidence>
<evidence type="ECO:0000256" key="3">
    <source>
        <dbReference type="ARBA" id="ARBA00023125"/>
    </source>
</evidence>
<dbReference type="Proteomes" id="UP000280073">
    <property type="component" value="Unassembled WGS sequence"/>
</dbReference>
<dbReference type="PROSITE" id="PS50931">
    <property type="entry name" value="HTH_LYSR"/>
    <property type="match status" value="1"/>
</dbReference>
<feature type="domain" description="HTH lysR-type" evidence="5">
    <location>
        <begin position="1"/>
        <end position="60"/>
    </location>
</feature>
<accession>A0A429MSV4</accession>
<dbReference type="InterPro" id="IPR036390">
    <property type="entry name" value="WH_DNA-bd_sf"/>
</dbReference>
<dbReference type="InterPro" id="IPR050950">
    <property type="entry name" value="HTH-type_LysR_regulators"/>
</dbReference>
<dbReference type="PANTHER" id="PTHR30419">
    <property type="entry name" value="HTH-TYPE TRANSCRIPTIONAL REGULATOR YBHD"/>
    <property type="match status" value="1"/>
</dbReference>
<dbReference type="GO" id="GO:0005829">
    <property type="term" value="C:cytosol"/>
    <property type="evidence" value="ECO:0007669"/>
    <property type="project" value="TreeGrafter"/>
</dbReference>
<name>A0A429MSV4_ACIBA</name>
<keyword evidence="2" id="KW-0805">Transcription regulation</keyword>
<dbReference type="GO" id="GO:0003700">
    <property type="term" value="F:DNA-binding transcription factor activity"/>
    <property type="evidence" value="ECO:0007669"/>
    <property type="project" value="InterPro"/>
</dbReference>
<evidence type="ECO:0000313" key="6">
    <source>
        <dbReference type="EMBL" id="RSR60696.1"/>
    </source>
</evidence>
<evidence type="ECO:0000256" key="1">
    <source>
        <dbReference type="ARBA" id="ARBA00009437"/>
    </source>
</evidence>
<dbReference type="InterPro" id="IPR036388">
    <property type="entry name" value="WH-like_DNA-bd_sf"/>
</dbReference>
<keyword evidence="4" id="KW-0804">Transcription</keyword>
<dbReference type="SUPFAM" id="SSF46785">
    <property type="entry name" value="Winged helix' DNA-binding domain"/>
    <property type="match status" value="1"/>
</dbReference>
<evidence type="ECO:0000256" key="4">
    <source>
        <dbReference type="ARBA" id="ARBA00023163"/>
    </source>
</evidence>